<dbReference type="OrthoDB" id="9808666at2"/>
<dbReference type="Pfam" id="PF08922">
    <property type="entry name" value="DUF1905"/>
    <property type="match status" value="1"/>
</dbReference>
<dbReference type="EMBL" id="JACBZO010000001">
    <property type="protein sequence ID" value="NYI41106.1"/>
    <property type="molecule type" value="Genomic_DNA"/>
</dbReference>
<gene>
    <name evidence="1" type="ORF">BKA03_001225</name>
</gene>
<evidence type="ECO:0000313" key="2">
    <source>
        <dbReference type="Proteomes" id="UP000547973"/>
    </source>
</evidence>
<name>A0A7Y9Z9K3_9MICO</name>
<evidence type="ECO:0000313" key="1">
    <source>
        <dbReference type="EMBL" id="NYI41106.1"/>
    </source>
</evidence>
<dbReference type="Proteomes" id="UP000547973">
    <property type="component" value="Unassembled WGS sequence"/>
</dbReference>
<organism evidence="1 2">
    <name type="scientific">Demequina lutea</name>
    <dbReference type="NCBI Taxonomy" id="431489"/>
    <lineage>
        <taxon>Bacteria</taxon>
        <taxon>Bacillati</taxon>
        <taxon>Actinomycetota</taxon>
        <taxon>Actinomycetes</taxon>
        <taxon>Micrococcales</taxon>
        <taxon>Demequinaceae</taxon>
        <taxon>Demequina</taxon>
    </lineage>
</organism>
<protein>
    <recommendedName>
        <fullName evidence="3">DUF1905 domain-containing protein</fullName>
    </recommendedName>
</protein>
<dbReference type="RefSeq" id="WP_062075352.1">
    <property type="nucleotide sequence ID" value="NZ_BBRC01000007.1"/>
</dbReference>
<comment type="caution">
    <text evidence="1">The sequence shown here is derived from an EMBL/GenBank/DDBJ whole genome shotgun (WGS) entry which is preliminary data.</text>
</comment>
<evidence type="ECO:0008006" key="3">
    <source>
        <dbReference type="Google" id="ProtNLM"/>
    </source>
</evidence>
<dbReference type="InterPro" id="IPR015018">
    <property type="entry name" value="DUF1905"/>
</dbReference>
<dbReference type="InterPro" id="IPR037079">
    <property type="entry name" value="AF2212/PG0164-like_sf"/>
</dbReference>
<sequence>MTYTFAAELYLWAARTDCWVFANLPEDVADEIEDAAPEPRRGFGAVKVEVTVGSSTWRTSVFPSKQDATFVLPVKKAILKAESLRAGETATFILRTV</sequence>
<proteinExistence type="predicted"/>
<accession>A0A7Y9Z9K3</accession>
<reference evidence="1 2" key="1">
    <citation type="submission" date="2020-07" db="EMBL/GenBank/DDBJ databases">
        <title>Sequencing the genomes of 1000 actinobacteria strains.</title>
        <authorList>
            <person name="Klenk H.-P."/>
        </authorList>
    </citation>
    <scope>NUCLEOTIDE SEQUENCE [LARGE SCALE GENOMIC DNA]</scope>
    <source>
        <strain evidence="1 2">DSM 19970</strain>
    </source>
</reference>
<dbReference type="SUPFAM" id="SSF141694">
    <property type="entry name" value="AF2212/PG0164-like"/>
    <property type="match status" value="1"/>
</dbReference>
<dbReference type="Gene3D" id="2.40.30.100">
    <property type="entry name" value="AF2212/PG0164-like"/>
    <property type="match status" value="1"/>
</dbReference>
<dbReference type="AlphaFoldDB" id="A0A7Y9Z9K3"/>
<keyword evidence="2" id="KW-1185">Reference proteome</keyword>